<dbReference type="OrthoDB" id="2874149at2759"/>
<organism evidence="13 14">
    <name type="scientific">Sparassis crispa</name>
    <dbReference type="NCBI Taxonomy" id="139825"/>
    <lineage>
        <taxon>Eukaryota</taxon>
        <taxon>Fungi</taxon>
        <taxon>Dikarya</taxon>
        <taxon>Basidiomycota</taxon>
        <taxon>Agaricomycotina</taxon>
        <taxon>Agaricomycetes</taxon>
        <taxon>Polyporales</taxon>
        <taxon>Sparassidaceae</taxon>
        <taxon>Sparassis</taxon>
    </lineage>
</organism>
<proteinExistence type="inferred from homology"/>
<evidence type="ECO:0000256" key="11">
    <source>
        <dbReference type="SAM" id="Phobius"/>
    </source>
</evidence>
<keyword evidence="8" id="KW-0675">Receptor</keyword>
<evidence type="ECO:0000256" key="6">
    <source>
        <dbReference type="ARBA" id="ARBA00023040"/>
    </source>
</evidence>
<keyword evidence="7 11" id="KW-0472">Membrane</keyword>
<evidence type="ECO:0000256" key="12">
    <source>
        <dbReference type="SAM" id="SignalP"/>
    </source>
</evidence>
<dbReference type="PANTHER" id="PTHR28097">
    <property type="entry name" value="PHEROMONE A FACTOR RECEPTOR"/>
    <property type="match status" value="1"/>
</dbReference>
<evidence type="ECO:0000256" key="8">
    <source>
        <dbReference type="ARBA" id="ARBA00023170"/>
    </source>
</evidence>
<feature type="signal peptide" evidence="12">
    <location>
        <begin position="1"/>
        <end position="19"/>
    </location>
</feature>
<dbReference type="FunCoup" id="A0A401GXX7">
    <property type="interactions" value="89"/>
</dbReference>
<feature type="compositionally biased region" description="Pro residues" evidence="10">
    <location>
        <begin position="414"/>
        <end position="436"/>
    </location>
</feature>
<evidence type="ECO:0000256" key="7">
    <source>
        <dbReference type="ARBA" id="ARBA00023136"/>
    </source>
</evidence>
<keyword evidence="6" id="KW-0297">G-protein coupled receptor</keyword>
<evidence type="ECO:0000256" key="5">
    <source>
        <dbReference type="ARBA" id="ARBA00022989"/>
    </source>
</evidence>
<dbReference type="AlphaFoldDB" id="A0A401GXX7"/>
<keyword evidence="3" id="KW-0589">Pheromone response</keyword>
<evidence type="ECO:0000256" key="1">
    <source>
        <dbReference type="ARBA" id="ARBA00004141"/>
    </source>
</evidence>
<feature type="transmembrane region" description="Helical" evidence="11">
    <location>
        <begin position="165"/>
        <end position="187"/>
    </location>
</feature>
<dbReference type="Proteomes" id="UP000287166">
    <property type="component" value="Unassembled WGS sequence"/>
</dbReference>
<protein>
    <recommendedName>
        <fullName evidence="15">Pheromone B beta 1 receptor</fullName>
    </recommendedName>
</protein>
<keyword evidence="9" id="KW-0807">Transducer</keyword>
<dbReference type="GeneID" id="38783968"/>
<feature type="transmembrane region" description="Helical" evidence="11">
    <location>
        <begin position="121"/>
        <end position="145"/>
    </location>
</feature>
<dbReference type="STRING" id="139825.A0A401GXX7"/>
<dbReference type="EMBL" id="BFAD01000010">
    <property type="protein sequence ID" value="GBE87051.1"/>
    <property type="molecule type" value="Genomic_DNA"/>
</dbReference>
<dbReference type="RefSeq" id="XP_027617964.1">
    <property type="nucleotide sequence ID" value="XM_027762163.1"/>
</dbReference>
<name>A0A401GXX7_9APHY</name>
<accession>A0A401GXX7</accession>
<dbReference type="InterPro" id="IPR001499">
    <property type="entry name" value="GPCR_STE3"/>
</dbReference>
<sequence length="556" mass="59838">MLSLITWLLLCNIIQGINSLVWASNIAVHVPVWCDIVTKVLLGAWVALPAACLCLCRHLQNCARQVETKGRRSFLALDLALCVAVPVLYMAIHVIVQDRRFDLVEEYGCEPSIYISTPAVILIWLPPFVLCVIAFCYAFLALLNFRQAVRVTSLRNSSGFRVLTFIRPILTAFIIVSLILSSSAFSLHARIVSTAGLEPWTSWVAVHAQLSAIRVIPPTAGLELIRVAITWWAIPACSLVLISAYIVGFACGAREEVLRGYRYSPRWFRTDTSPRRTDLFTDPALDVRLNSSMMPMPVYLPTTDVNDTLRSTSSIKAKAAPLSISIPGHATVSPPTSSASDDSDGAFVQSTLNYVGSPTGREALGLPLLPPSLARPRKPAPLPLDQPISTIPPALHLTSGTTTASPRSILDGPWPRPPSAIPTPVAPIMISPPTPQPDASASGSRPASASSLSTLSTSLASSTISAHAYAQEPERGPGQPLGDSPTLPHFPPFGDAGVPAAAQSSTLAVPRRARRKGSKDRIVTRNLSLSSRPRERGAQYVNGFGPIYMTVVKETD</sequence>
<reference evidence="13 14" key="1">
    <citation type="journal article" date="2018" name="Sci. Rep.">
        <title>Genome sequence of the cauliflower mushroom Sparassis crispa (Hanabiratake) and its association with beneficial usage.</title>
        <authorList>
            <person name="Kiyama R."/>
            <person name="Furutani Y."/>
            <person name="Kawaguchi K."/>
            <person name="Nakanishi T."/>
        </authorList>
    </citation>
    <scope>NUCLEOTIDE SEQUENCE [LARGE SCALE GENOMIC DNA]</scope>
</reference>
<comment type="subcellular location">
    <subcellularLocation>
        <location evidence="1">Membrane</location>
        <topology evidence="1">Multi-pass membrane protein</topology>
    </subcellularLocation>
</comment>
<evidence type="ECO:0000313" key="13">
    <source>
        <dbReference type="EMBL" id="GBE87051.1"/>
    </source>
</evidence>
<dbReference type="PANTHER" id="PTHR28097:SF1">
    <property type="entry name" value="PHEROMONE A FACTOR RECEPTOR"/>
    <property type="match status" value="1"/>
</dbReference>
<dbReference type="GO" id="GO:0005886">
    <property type="term" value="C:plasma membrane"/>
    <property type="evidence" value="ECO:0007669"/>
    <property type="project" value="TreeGrafter"/>
</dbReference>
<evidence type="ECO:0000256" key="2">
    <source>
        <dbReference type="ARBA" id="ARBA00011085"/>
    </source>
</evidence>
<keyword evidence="4 11" id="KW-0812">Transmembrane</keyword>
<dbReference type="GO" id="GO:0000750">
    <property type="term" value="P:pheromone-dependent signal transduction involved in conjugation with cellular fusion"/>
    <property type="evidence" value="ECO:0007669"/>
    <property type="project" value="TreeGrafter"/>
</dbReference>
<keyword evidence="14" id="KW-1185">Reference proteome</keyword>
<feature type="compositionally biased region" description="Low complexity" evidence="10">
    <location>
        <begin position="439"/>
        <end position="468"/>
    </location>
</feature>
<dbReference type="Pfam" id="PF02076">
    <property type="entry name" value="STE3"/>
    <property type="match status" value="1"/>
</dbReference>
<feature type="chain" id="PRO_5019331640" description="Pheromone B beta 1 receptor" evidence="12">
    <location>
        <begin position="20"/>
        <end position="556"/>
    </location>
</feature>
<gene>
    <name evidence="13" type="ORF">SCP_1002980</name>
</gene>
<dbReference type="GO" id="GO:0004932">
    <property type="term" value="F:mating-type factor pheromone receptor activity"/>
    <property type="evidence" value="ECO:0007669"/>
    <property type="project" value="InterPro"/>
</dbReference>
<evidence type="ECO:0000256" key="10">
    <source>
        <dbReference type="SAM" id="MobiDB-lite"/>
    </source>
</evidence>
<evidence type="ECO:0008006" key="15">
    <source>
        <dbReference type="Google" id="ProtNLM"/>
    </source>
</evidence>
<evidence type="ECO:0000256" key="9">
    <source>
        <dbReference type="ARBA" id="ARBA00023224"/>
    </source>
</evidence>
<feature type="transmembrane region" description="Helical" evidence="11">
    <location>
        <begin position="39"/>
        <end position="56"/>
    </location>
</feature>
<comment type="caution">
    <text evidence="13">The sequence shown here is derived from an EMBL/GenBank/DDBJ whole genome shotgun (WGS) entry which is preliminary data.</text>
</comment>
<keyword evidence="12" id="KW-0732">Signal</keyword>
<feature type="transmembrane region" description="Helical" evidence="11">
    <location>
        <begin position="229"/>
        <end position="253"/>
    </location>
</feature>
<dbReference type="InParanoid" id="A0A401GXX7"/>
<keyword evidence="5 11" id="KW-1133">Transmembrane helix</keyword>
<evidence type="ECO:0000256" key="3">
    <source>
        <dbReference type="ARBA" id="ARBA00022507"/>
    </source>
</evidence>
<evidence type="ECO:0000313" key="14">
    <source>
        <dbReference type="Proteomes" id="UP000287166"/>
    </source>
</evidence>
<comment type="similarity">
    <text evidence="2">Belongs to the G-protein coupled receptor 4 family.</text>
</comment>
<dbReference type="PRINTS" id="PR00899">
    <property type="entry name" value="GPCRSTE3"/>
</dbReference>
<feature type="region of interest" description="Disordered" evidence="10">
    <location>
        <begin position="371"/>
        <end position="521"/>
    </location>
</feature>
<evidence type="ECO:0000256" key="4">
    <source>
        <dbReference type="ARBA" id="ARBA00022692"/>
    </source>
</evidence>
<feature type="transmembrane region" description="Helical" evidence="11">
    <location>
        <begin position="76"/>
        <end position="96"/>
    </location>
</feature>